<dbReference type="RefSeq" id="WP_084099259.1">
    <property type="nucleotide sequence ID" value="NZ_FWXK01000006.1"/>
</dbReference>
<reference evidence="6" key="1">
    <citation type="submission" date="2017-04" db="EMBL/GenBank/DDBJ databases">
        <authorList>
            <person name="Varghese N."/>
            <person name="Submissions S."/>
        </authorList>
    </citation>
    <scope>NUCLEOTIDE SEQUENCE [LARGE SCALE GENOMIC DNA]</scope>
    <source>
        <strain evidence="6">DSM 21500</strain>
    </source>
</reference>
<dbReference type="GO" id="GO:0005829">
    <property type="term" value="C:cytosol"/>
    <property type="evidence" value="ECO:0007669"/>
    <property type="project" value="TreeGrafter"/>
</dbReference>
<dbReference type="OrthoDB" id="9791628at2"/>
<protein>
    <submittedName>
        <fullName evidence="5">Acyl-CoA hydrolase</fullName>
    </submittedName>
</protein>
<dbReference type="Gene3D" id="3.10.129.10">
    <property type="entry name" value="Hotdog Thioesterase"/>
    <property type="match status" value="1"/>
</dbReference>
<dbReference type="PROSITE" id="PS51770">
    <property type="entry name" value="HOTDOG_ACOT"/>
    <property type="match status" value="1"/>
</dbReference>
<feature type="domain" description="HotDog ACOT-type" evidence="4">
    <location>
        <begin position="7"/>
        <end position="119"/>
    </location>
</feature>
<dbReference type="Proteomes" id="UP000243884">
    <property type="component" value="Unassembled WGS sequence"/>
</dbReference>
<dbReference type="Pfam" id="PF03061">
    <property type="entry name" value="4HBT"/>
    <property type="match status" value="1"/>
</dbReference>
<gene>
    <name evidence="5" type="ORF">SAMN04487984_1137</name>
</gene>
<dbReference type="CDD" id="cd03442">
    <property type="entry name" value="BFIT_BACH"/>
    <property type="match status" value="1"/>
</dbReference>
<accession>A0A1W1Z588</accession>
<name>A0A1W1Z588_9LACT</name>
<evidence type="ECO:0000256" key="3">
    <source>
        <dbReference type="PROSITE-ProRule" id="PRU01106"/>
    </source>
</evidence>
<dbReference type="GO" id="GO:0052816">
    <property type="term" value="F:long-chain fatty acyl-CoA hydrolase activity"/>
    <property type="evidence" value="ECO:0007669"/>
    <property type="project" value="TreeGrafter"/>
</dbReference>
<evidence type="ECO:0000256" key="1">
    <source>
        <dbReference type="ARBA" id="ARBA00010458"/>
    </source>
</evidence>
<keyword evidence="2 3" id="KW-0378">Hydrolase</keyword>
<dbReference type="AlphaFoldDB" id="A0A1W1Z588"/>
<evidence type="ECO:0000256" key="2">
    <source>
        <dbReference type="ARBA" id="ARBA00022801"/>
    </source>
</evidence>
<dbReference type="InterPro" id="IPR040170">
    <property type="entry name" value="Cytosol_ACT"/>
</dbReference>
<dbReference type="SUPFAM" id="SSF54637">
    <property type="entry name" value="Thioesterase/thiol ester dehydrase-isomerase"/>
    <property type="match status" value="1"/>
</dbReference>
<evidence type="ECO:0000259" key="4">
    <source>
        <dbReference type="PROSITE" id="PS51770"/>
    </source>
</evidence>
<organism evidence="5 6">
    <name type="scientific">Aerococcus suis</name>
    <dbReference type="NCBI Taxonomy" id="371602"/>
    <lineage>
        <taxon>Bacteria</taxon>
        <taxon>Bacillati</taxon>
        <taxon>Bacillota</taxon>
        <taxon>Bacilli</taxon>
        <taxon>Lactobacillales</taxon>
        <taxon>Aerococcaceae</taxon>
        <taxon>Aerococcus</taxon>
    </lineage>
</organism>
<evidence type="ECO:0000313" key="5">
    <source>
        <dbReference type="EMBL" id="SMC43650.1"/>
    </source>
</evidence>
<keyword evidence="6" id="KW-1185">Reference proteome</keyword>
<dbReference type="PANTHER" id="PTHR11049">
    <property type="entry name" value="ACYL COENZYME A THIOESTER HYDROLASE"/>
    <property type="match status" value="1"/>
</dbReference>
<dbReference type="EMBL" id="FWXK01000006">
    <property type="protein sequence ID" value="SMC43650.1"/>
    <property type="molecule type" value="Genomic_DNA"/>
</dbReference>
<proteinExistence type="inferred from homology"/>
<dbReference type="GO" id="GO:0006637">
    <property type="term" value="P:acyl-CoA metabolic process"/>
    <property type="evidence" value="ECO:0007669"/>
    <property type="project" value="TreeGrafter"/>
</dbReference>
<evidence type="ECO:0000313" key="6">
    <source>
        <dbReference type="Proteomes" id="UP000243884"/>
    </source>
</evidence>
<dbReference type="InterPro" id="IPR029069">
    <property type="entry name" value="HotDog_dom_sf"/>
</dbReference>
<dbReference type="PANTHER" id="PTHR11049:SF24">
    <property type="entry name" value="CYTOSOLIC ACYL COENZYME A THIOESTER HYDROLASE"/>
    <property type="match status" value="1"/>
</dbReference>
<dbReference type="InterPro" id="IPR006683">
    <property type="entry name" value="Thioestr_dom"/>
</dbReference>
<dbReference type="InterPro" id="IPR033120">
    <property type="entry name" value="HOTDOG_ACOT"/>
</dbReference>
<comment type="similarity">
    <text evidence="1">Belongs to the acyl coenzyme A hydrolase family.</text>
</comment>
<dbReference type="STRING" id="371602.SAMN04487984_1137"/>
<dbReference type="GO" id="GO:0009062">
    <property type="term" value="P:fatty acid catabolic process"/>
    <property type="evidence" value="ECO:0007669"/>
    <property type="project" value="TreeGrafter"/>
</dbReference>
<sequence>MQEITCKETLAVQTHLILPSHTNSFGNMFGGQLLAFIDNISAIAAMRVTRHRIMTAALDNMNFINPLPERNSVCLECYVSGTGTRSIEVFVKVLGENMLKHERYIAATSYLTFVVVDDDPDFEMPRIVPESDEEKLVCEGYEERRQARKISRQKDKELQEQLSTGIFWLEDHKK</sequence>